<name>A0ABS3SGL7_9CELL</name>
<protein>
    <recommendedName>
        <fullName evidence="3">Secreted protein</fullName>
    </recommendedName>
</protein>
<dbReference type="Proteomes" id="UP000678317">
    <property type="component" value="Unassembled WGS sequence"/>
</dbReference>
<comment type="caution">
    <text evidence="1">The sequence shown here is derived from an EMBL/GenBank/DDBJ whole genome shotgun (WGS) entry which is preliminary data.</text>
</comment>
<evidence type="ECO:0000313" key="2">
    <source>
        <dbReference type="Proteomes" id="UP000678317"/>
    </source>
</evidence>
<evidence type="ECO:0000313" key="1">
    <source>
        <dbReference type="EMBL" id="MBO3084110.1"/>
    </source>
</evidence>
<organism evidence="1 2">
    <name type="scientific">Cellulomonas fengjieae</name>
    <dbReference type="NCBI Taxonomy" id="2819978"/>
    <lineage>
        <taxon>Bacteria</taxon>
        <taxon>Bacillati</taxon>
        <taxon>Actinomycetota</taxon>
        <taxon>Actinomycetes</taxon>
        <taxon>Micrococcales</taxon>
        <taxon>Cellulomonadaceae</taxon>
        <taxon>Cellulomonas</taxon>
    </lineage>
</organism>
<dbReference type="Pfam" id="PF18143">
    <property type="entry name" value="HAD_SAK_2"/>
    <property type="match status" value="1"/>
</dbReference>
<proteinExistence type="predicted"/>
<keyword evidence="2" id="KW-1185">Reference proteome</keyword>
<dbReference type="RefSeq" id="WP_208288945.1">
    <property type="nucleotide sequence ID" value="NZ_CP074404.1"/>
</dbReference>
<gene>
    <name evidence="1" type="ORF">J4035_05620</name>
</gene>
<sequence length="189" mass="21230">MRAEPTSRPSTPTWFLDVDGVVNATRTPHQKHGRYETTDVAVAGAVYRIEFFAPVIAEINAMSRERLARVVWLTTWNDEARTVLAPAVGLDDFDVCPQPRDLQPRGWVSHPRRGEIWWKTGRVLEHIDSQPGAPYVWTDDLLDRDVKRALRDDTRSNGLLLTTMATPGLTLTNLQRVRAFLGGQPSSAS</sequence>
<dbReference type="EMBL" id="JAGFBM010000001">
    <property type="protein sequence ID" value="MBO3084110.1"/>
    <property type="molecule type" value="Genomic_DNA"/>
</dbReference>
<accession>A0ABS3SGL7</accession>
<reference evidence="1 2" key="1">
    <citation type="submission" date="2021-03" db="EMBL/GenBank/DDBJ databases">
        <title>novel species in genus Cellulomonas.</title>
        <authorList>
            <person name="Zhang G."/>
        </authorList>
    </citation>
    <scope>NUCLEOTIDE SEQUENCE [LARGE SCALE GENOMIC DNA]</scope>
    <source>
        <strain evidence="2">zg-ZUI188</strain>
    </source>
</reference>
<evidence type="ECO:0008006" key="3">
    <source>
        <dbReference type="Google" id="ProtNLM"/>
    </source>
</evidence>